<keyword evidence="3" id="KW-1185">Reference proteome</keyword>
<feature type="compositionally biased region" description="Basic and acidic residues" evidence="1">
    <location>
        <begin position="357"/>
        <end position="375"/>
    </location>
</feature>
<feature type="region of interest" description="Disordered" evidence="1">
    <location>
        <begin position="354"/>
        <end position="384"/>
    </location>
</feature>
<sequence length="545" mass="60335">MNCIYPGRHVERALYRLGEEEFGKDVSTRVALFGPKGSGEDIYVLSAISSSLFQAHNITGVEFSCNSLGDNFQGWGLHGRAAQPHMGHGSDRRSTASWTEGDEDESPLVFPRLRYLRLKGRHIQWPTSIFVCSYPSLVTLDVDMVFTAAAALLPVFLDMDGGVCLEAMRTLLTVVRAHRTAPHRVRRRRRVLRPKELMGLCRHLLSVLKPDEDQCMNLYRQMYQGIYHRDPDPKELDDDPDGEQPSTEEDEEGEEGEEDDGEDDEEDDGNAEKETGVKQRPDPSWADLLGSDVFDTSWGGPREGGPFGLGRLMDRSGGLLRSALSSFWSARTRGLTVGVCPVALEDLFAFMRSPTRGPDRAVTEKGDDKRARPELEGPPAQTERRYPRLSRLLLQDALHTEGLLACMLASRLASHQLIEVHINQNTLYKEVRADPHHHPAPPTPDGPCILVGNAGCLQMADAWAEPLARQLEAAHQAVHPGLRTSEACGEGCPTLHQLTMEGHLCGRVGWASLGAAFARAQCDLSGSRAEKRIHGPGDRYNEARE</sequence>
<proteinExistence type="predicted"/>
<evidence type="ECO:0000313" key="2">
    <source>
        <dbReference type="EMBL" id="KAJ4461441.1"/>
    </source>
</evidence>
<reference evidence="2" key="1">
    <citation type="journal article" date="2022" name="bioRxiv">
        <title>Genomics of Preaxostyla Flagellates Illuminates Evolutionary Transitions and the Path Towards Mitochondrial Loss.</title>
        <authorList>
            <person name="Novak L.V.F."/>
            <person name="Treitli S.C."/>
            <person name="Pyrih J."/>
            <person name="Halakuc P."/>
            <person name="Pipaliya S.V."/>
            <person name="Vacek V."/>
            <person name="Brzon O."/>
            <person name="Soukal P."/>
            <person name="Eme L."/>
            <person name="Dacks J.B."/>
            <person name="Karnkowska A."/>
            <person name="Elias M."/>
            <person name="Hampl V."/>
        </authorList>
    </citation>
    <scope>NUCLEOTIDE SEQUENCE</scope>
    <source>
        <strain evidence="2">RCP-MX</strain>
    </source>
</reference>
<feature type="compositionally biased region" description="Acidic residues" evidence="1">
    <location>
        <begin position="235"/>
        <end position="269"/>
    </location>
</feature>
<organism evidence="2 3">
    <name type="scientific">Paratrimastix pyriformis</name>
    <dbReference type="NCBI Taxonomy" id="342808"/>
    <lineage>
        <taxon>Eukaryota</taxon>
        <taxon>Metamonada</taxon>
        <taxon>Preaxostyla</taxon>
        <taxon>Paratrimastigidae</taxon>
        <taxon>Paratrimastix</taxon>
    </lineage>
</organism>
<feature type="region of interest" description="Disordered" evidence="1">
    <location>
        <begin position="82"/>
        <end position="104"/>
    </location>
</feature>
<accession>A0ABQ8UQL5</accession>
<dbReference type="Proteomes" id="UP001141327">
    <property type="component" value="Unassembled WGS sequence"/>
</dbReference>
<name>A0ABQ8UQL5_9EUKA</name>
<gene>
    <name evidence="2" type="ORF">PAPYR_2010</name>
</gene>
<evidence type="ECO:0000256" key="1">
    <source>
        <dbReference type="SAM" id="MobiDB-lite"/>
    </source>
</evidence>
<protein>
    <submittedName>
        <fullName evidence="2">Uncharacterized protein</fullName>
    </submittedName>
</protein>
<dbReference type="EMBL" id="JAPMOS010000007">
    <property type="protein sequence ID" value="KAJ4461441.1"/>
    <property type="molecule type" value="Genomic_DNA"/>
</dbReference>
<feature type="region of interest" description="Disordered" evidence="1">
    <location>
        <begin position="229"/>
        <end position="302"/>
    </location>
</feature>
<feature type="compositionally biased region" description="Basic and acidic residues" evidence="1">
    <location>
        <begin position="270"/>
        <end position="281"/>
    </location>
</feature>
<comment type="caution">
    <text evidence="2">The sequence shown here is derived from an EMBL/GenBank/DDBJ whole genome shotgun (WGS) entry which is preliminary data.</text>
</comment>
<evidence type="ECO:0000313" key="3">
    <source>
        <dbReference type="Proteomes" id="UP001141327"/>
    </source>
</evidence>